<evidence type="ECO:0000256" key="8">
    <source>
        <dbReference type="ARBA" id="ARBA00023304"/>
    </source>
</evidence>
<dbReference type="FunFam" id="1.10.238.260:FF:000001">
    <property type="entry name" value="2-isopropylmalate synthase"/>
    <property type="match status" value="1"/>
</dbReference>
<evidence type="ECO:0000259" key="10">
    <source>
        <dbReference type="PROSITE" id="PS50991"/>
    </source>
</evidence>
<evidence type="ECO:0000256" key="2">
    <source>
        <dbReference type="ARBA" id="ARBA00009396"/>
    </source>
</evidence>
<dbReference type="InterPro" id="IPR000891">
    <property type="entry name" value="PYR_CT"/>
</dbReference>
<dbReference type="GO" id="GO:0003852">
    <property type="term" value="F:2-isopropylmalate synthase activity"/>
    <property type="evidence" value="ECO:0007669"/>
    <property type="project" value="UniProtKB-EC"/>
</dbReference>
<dbReference type="FunFam" id="3.20.20.70:FF:000010">
    <property type="entry name" value="2-isopropylmalate synthase"/>
    <property type="match status" value="1"/>
</dbReference>
<dbReference type="EMBL" id="SACJ01000006">
    <property type="protein sequence ID" value="RVT75253.1"/>
    <property type="molecule type" value="Genomic_DNA"/>
</dbReference>
<keyword evidence="12" id="KW-1185">Reference proteome</keyword>
<dbReference type="CDD" id="cd07940">
    <property type="entry name" value="DRE_TIM_IPMS"/>
    <property type="match status" value="1"/>
</dbReference>
<feature type="domain" description="Pyruvate carboxyltransferase" evidence="10">
    <location>
        <begin position="6"/>
        <end position="267"/>
    </location>
</feature>
<dbReference type="OrthoDB" id="9804858at2"/>
<dbReference type="EC" id="2.3.3.13" evidence="3"/>
<keyword evidence="5" id="KW-0028">Amino-acid biosynthesis</keyword>
<evidence type="ECO:0000313" key="11">
    <source>
        <dbReference type="EMBL" id="RVT75253.1"/>
    </source>
</evidence>
<dbReference type="Pfam" id="PF22617">
    <property type="entry name" value="HCS_D2"/>
    <property type="match status" value="1"/>
</dbReference>
<dbReference type="GO" id="GO:0009098">
    <property type="term" value="P:L-leucine biosynthetic process"/>
    <property type="evidence" value="ECO:0007669"/>
    <property type="project" value="UniProtKB-KW"/>
</dbReference>
<protein>
    <recommendedName>
        <fullName evidence="3">2-isopropylmalate synthase</fullName>
        <ecNumber evidence="3">2.3.3.13</ecNumber>
    </recommendedName>
</protein>
<dbReference type="SUPFAM" id="SSF51569">
    <property type="entry name" value="Aldolase"/>
    <property type="match status" value="1"/>
</dbReference>
<comment type="caution">
    <text evidence="11">The sequence shown here is derived from an EMBL/GenBank/DDBJ whole genome shotgun (WGS) entry which is preliminary data.</text>
</comment>
<keyword evidence="8" id="KW-0100">Branched-chain amino acid biosynthesis</keyword>
<dbReference type="RefSeq" id="WP_128195409.1">
    <property type="nucleotide sequence ID" value="NZ_SACJ01000006.1"/>
</dbReference>
<dbReference type="PROSITE" id="PS50991">
    <property type="entry name" value="PYR_CT"/>
    <property type="match status" value="1"/>
</dbReference>
<sequence length="391" mass="42636">MNREKVQIFDTTLRDGEQVPGCKLDTNQKLVIAERLDKMGVDIIEAGFPVSSPGDFLSVTEISKIVQNATVCGLTRAVKNDIDVAAQALKHAKRPRIHTGIGTSDSHILHKLQTTREDIIARAKAAVAHAKSYVEDVEFYAEDAGRTDNAFLAQVCEEVIKSGATVLNIPDTTGYCLPDEYGAKIKYLKENVKGIDNVTISCHCHNDLGMATANSIAGAINGARQIECTINGIGERAGNTALEEVVMIFKQHPDLNLYTDINTKQLNEMSRLVSESMGMMVQPNKAIVGANAFAHSSGIHQDGVIKNRATYEIIDPLDVGVNESSIVLTARSGRAALAYRAKKVGYELTKTQLDVVYVEFLKFADVKKEVLDDDIHLIIAASKIEGDLIKR</sequence>
<accession>A0A437KT45</accession>
<evidence type="ECO:0000256" key="5">
    <source>
        <dbReference type="ARBA" id="ARBA00022605"/>
    </source>
</evidence>
<dbReference type="Gene3D" id="1.10.238.260">
    <property type="match status" value="1"/>
</dbReference>
<evidence type="ECO:0000256" key="3">
    <source>
        <dbReference type="ARBA" id="ARBA00012973"/>
    </source>
</evidence>
<gene>
    <name evidence="11" type="ORF">EOD40_10800</name>
</gene>
<dbReference type="InterPro" id="IPR054691">
    <property type="entry name" value="LeuA/HCS_post-cat"/>
</dbReference>
<dbReference type="PANTHER" id="PTHR10277:SF9">
    <property type="entry name" value="2-ISOPROPYLMALATE SYNTHASE 1, CHLOROPLASTIC-RELATED"/>
    <property type="match status" value="1"/>
</dbReference>
<dbReference type="NCBIfam" id="NF002086">
    <property type="entry name" value="PRK00915.1-3"/>
    <property type="match status" value="1"/>
</dbReference>
<dbReference type="PROSITE" id="PS00816">
    <property type="entry name" value="AIPM_HOMOCIT_SYNTH_2"/>
    <property type="match status" value="1"/>
</dbReference>
<evidence type="ECO:0000256" key="6">
    <source>
        <dbReference type="ARBA" id="ARBA00022679"/>
    </source>
</evidence>
<keyword evidence="7" id="KW-0464">Manganese</keyword>
<reference evidence="11 12" key="1">
    <citation type="submission" date="2019-01" db="EMBL/GenBank/DDBJ databases">
        <authorList>
            <person name="Chen W.-M."/>
        </authorList>
    </citation>
    <scope>NUCLEOTIDE SEQUENCE [LARGE SCALE GENOMIC DNA]</scope>
    <source>
        <strain evidence="11 12">BBQ-12</strain>
    </source>
</reference>
<evidence type="ECO:0000256" key="9">
    <source>
        <dbReference type="RuleBase" id="RU003523"/>
    </source>
</evidence>
<keyword evidence="6 9" id="KW-0808">Transferase</keyword>
<name>A0A437KT45_9FLAO</name>
<proteinExistence type="inferred from homology"/>
<comment type="similarity">
    <text evidence="2">Belongs to the alpha-IPM synthase/homocitrate synthase family. LeuA type 1 subfamily.</text>
</comment>
<dbReference type="InterPro" id="IPR050073">
    <property type="entry name" value="2-IPM_HCS-like"/>
</dbReference>
<evidence type="ECO:0000313" key="12">
    <source>
        <dbReference type="Proteomes" id="UP000285211"/>
    </source>
</evidence>
<dbReference type="Pfam" id="PF00682">
    <property type="entry name" value="HMGL-like"/>
    <property type="match status" value="1"/>
</dbReference>
<evidence type="ECO:0000256" key="4">
    <source>
        <dbReference type="ARBA" id="ARBA00022430"/>
    </source>
</evidence>
<keyword evidence="11" id="KW-0012">Acyltransferase</keyword>
<dbReference type="PANTHER" id="PTHR10277">
    <property type="entry name" value="HOMOCITRATE SYNTHASE-RELATED"/>
    <property type="match status" value="1"/>
</dbReference>
<dbReference type="Proteomes" id="UP000285211">
    <property type="component" value="Unassembled WGS sequence"/>
</dbReference>
<dbReference type="PROSITE" id="PS00815">
    <property type="entry name" value="AIPM_HOMOCIT_SYNTH_1"/>
    <property type="match status" value="1"/>
</dbReference>
<comment type="pathway">
    <text evidence="1">Amino-acid biosynthesis; L-leucine biosynthesis; L-leucine from 3-methyl-2-oxobutanoate: step 1/4.</text>
</comment>
<dbReference type="InterPro" id="IPR013785">
    <property type="entry name" value="Aldolase_TIM"/>
</dbReference>
<evidence type="ECO:0000256" key="7">
    <source>
        <dbReference type="ARBA" id="ARBA00023211"/>
    </source>
</evidence>
<keyword evidence="4" id="KW-0432">Leucine biosynthesis</keyword>
<dbReference type="AlphaFoldDB" id="A0A437KT45"/>
<organism evidence="11 12">
    <name type="scientific">Flavobacterium sufflavum</name>
    <dbReference type="NCBI Taxonomy" id="1921138"/>
    <lineage>
        <taxon>Bacteria</taxon>
        <taxon>Pseudomonadati</taxon>
        <taxon>Bacteroidota</taxon>
        <taxon>Flavobacteriia</taxon>
        <taxon>Flavobacteriales</taxon>
        <taxon>Flavobacteriaceae</taxon>
        <taxon>Flavobacterium</taxon>
    </lineage>
</organism>
<dbReference type="Gene3D" id="3.20.20.70">
    <property type="entry name" value="Aldolase class I"/>
    <property type="match status" value="1"/>
</dbReference>
<evidence type="ECO:0000256" key="1">
    <source>
        <dbReference type="ARBA" id="ARBA00004689"/>
    </source>
</evidence>
<dbReference type="InterPro" id="IPR002034">
    <property type="entry name" value="AIPM/Hcit_synth_CS"/>
</dbReference>